<organism evidence="1 2">
    <name type="scientific">Pseudomonas frederiksbergensis</name>
    <dbReference type="NCBI Taxonomy" id="104087"/>
    <lineage>
        <taxon>Bacteria</taxon>
        <taxon>Pseudomonadati</taxon>
        <taxon>Pseudomonadota</taxon>
        <taxon>Gammaproteobacteria</taxon>
        <taxon>Pseudomonadales</taxon>
        <taxon>Pseudomonadaceae</taxon>
        <taxon>Pseudomonas</taxon>
    </lineage>
</organism>
<dbReference type="EMBL" id="JQGJ01000014">
    <property type="protein sequence ID" value="KHK62919.1"/>
    <property type="molecule type" value="Genomic_DNA"/>
</dbReference>
<accession>A0A0B1YVK8</accession>
<dbReference type="Pfam" id="PF13489">
    <property type="entry name" value="Methyltransf_23"/>
    <property type="match status" value="1"/>
</dbReference>
<comment type="caution">
    <text evidence="1">The sequence shown here is derived from an EMBL/GenBank/DDBJ whole genome shotgun (WGS) entry which is preliminary data.</text>
</comment>
<dbReference type="GO" id="GO:0032259">
    <property type="term" value="P:methylation"/>
    <property type="evidence" value="ECO:0007669"/>
    <property type="project" value="UniProtKB-KW"/>
</dbReference>
<dbReference type="GO" id="GO:0008168">
    <property type="term" value="F:methyltransferase activity"/>
    <property type="evidence" value="ECO:0007669"/>
    <property type="project" value="UniProtKB-KW"/>
</dbReference>
<evidence type="ECO:0000313" key="1">
    <source>
        <dbReference type="EMBL" id="KHK62919.1"/>
    </source>
</evidence>
<dbReference type="OrthoDB" id="8564939at2"/>
<dbReference type="SUPFAM" id="SSF53335">
    <property type="entry name" value="S-adenosyl-L-methionine-dependent methyltransferases"/>
    <property type="match status" value="1"/>
</dbReference>
<dbReference type="Gene3D" id="3.40.50.150">
    <property type="entry name" value="Vaccinia Virus protein VP39"/>
    <property type="match status" value="1"/>
</dbReference>
<sequence>MSNDLDSFIAAYSDSFGYAYDNNIILNWYPQRIMALCTQAQSLLELGVGHGFSTNRFSRFFSEHTVIDGSASVIAQFKSQYPDSKAEIVEGYFETFDTDKRFDLIVMGFVLEHVEDPQTILRRFKRFLAPGGRCFVLVPNGESLHRRLGHAAGLLGDMTALGGGDLELGHVRSYSLQTLTAELEAAGLQVVRKEGVFLKPFTTGQLKELNLGADIVQAMCTVGIDYPELCCAMMLEATVVQS</sequence>
<keyword evidence="1" id="KW-0489">Methyltransferase</keyword>
<dbReference type="InterPro" id="IPR029063">
    <property type="entry name" value="SAM-dependent_MTases_sf"/>
</dbReference>
<dbReference type="CDD" id="cd02440">
    <property type="entry name" value="AdoMet_MTases"/>
    <property type="match status" value="1"/>
</dbReference>
<name>A0A0B1YVK8_9PSED</name>
<proteinExistence type="predicted"/>
<reference evidence="2" key="1">
    <citation type="submission" date="2015-03" db="EMBL/GenBank/DDBJ databases">
        <title>Pseudomonas frederiksbergensis hydrocarbon degrader.</title>
        <authorList>
            <person name="Brown L.M."/>
            <person name="Ruiz O.N."/>
            <person name="Mueller S."/>
            <person name="Gunasekera T.S."/>
        </authorList>
    </citation>
    <scope>NUCLEOTIDE SEQUENCE [LARGE SCALE GENOMIC DNA]</scope>
    <source>
        <strain evidence="2">SI8</strain>
    </source>
</reference>
<protein>
    <submittedName>
        <fullName evidence="1">SAM-dependent methyltransferase</fullName>
    </submittedName>
</protein>
<dbReference type="AlphaFoldDB" id="A0A0B1YVK8"/>
<gene>
    <name evidence="1" type="ORF">JZ00_20660</name>
</gene>
<evidence type="ECO:0000313" key="2">
    <source>
        <dbReference type="Proteomes" id="UP000030949"/>
    </source>
</evidence>
<dbReference type="Proteomes" id="UP000030949">
    <property type="component" value="Unassembled WGS sequence"/>
</dbReference>
<dbReference type="RefSeq" id="WP_039593110.1">
    <property type="nucleotide sequence ID" value="NZ_CP142104.1"/>
</dbReference>
<dbReference type="PANTHER" id="PTHR43861">
    <property type="entry name" value="TRANS-ACONITATE 2-METHYLTRANSFERASE-RELATED"/>
    <property type="match status" value="1"/>
</dbReference>
<keyword evidence="1" id="KW-0808">Transferase</keyword>